<name>A0ABX7W8Y9_9GAMM</name>
<dbReference type="Proteomes" id="UP000671868">
    <property type="component" value="Chromosome"/>
</dbReference>
<reference evidence="1 2" key="1">
    <citation type="journal article" date="2021" name="Front. Microbiol.">
        <title>Aerobic Denitrification and Heterotrophic Sulfur Oxidation in the Genus Halomonas Revealed by Six Novel Species Characterizations and Genome-Based Analysis.</title>
        <authorList>
            <person name="Wang L."/>
            <person name="Shao Z."/>
        </authorList>
    </citation>
    <scope>NUCLEOTIDE SEQUENCE [LARGE SCALE GENOMIC DNA]</scope>
    <source>
        <strain evidence="1 2">MCCC 1A11059</strain>
    </source>
</reference>
<keyword evidence="2" id="KW-1185">Reference proteome</keyword>
<protein>
    <submittedName>
        <fullName evidence="1">Formate dehydrogenase subunit delta</fullName>
    </submittedName>
</protein>
<evidence type="ECO:0000313" key="2">
    <source>
        <dbReference type="Proteomes" id="UP000671868"/>
    </source>
</evidence>
<organism evidence="1 2">
    <name type="scientific">Billgrantia sulfidoxydans</name>
    <dbReference type="NCBI Taxonomy" id="2733484"/>
    <lineage>
        <taxon>Bacteria</taxon>
        <taxon>Pseudomonadati</taxon>
        <taxon>Pseudomonadota</taxon>
        <taxon>Gammaproteobacteria</taxon>
        <taxon>Oceanospirillales</taxon>
        <taxon>Halomonadaceae</taxon>
        <taxon>Billgrantia</taxon>
    </lineage>
</organism>
<dbReference type="Pfam" id="PF11390">
    <property type="entry name" value="FdsD"/>
    <property type="match status" value="1"/>
</dbReference>
<dbReference type="RefSeq" id="WP_197448939.1">
    <property type="nucleotide sequence ID" value="NZ_CP053381.1"/>
</dbReference>
<accession>A0ABX7W8Y9</accession>
<dbReference type="EMBL" id="CP053381">
    <property type="protein sequence ID" value="QTP56814.1"/>
    <property type="molecule type" value="Genomic_DNA"/>
</dbReference>
<sequence>MSRSQLDSLIHMANQIAANNAHYGDATVERVHIHLKKFWARSMKRQIVDYLHEDGSRLSPLAREAVALLARDQAEARQASA</sequence>
<proteinExistence type="predicted"/>
<dbReference type="InterPro" id="IPR021074">
    <property type="entry name" value="Formate_DH_dsu"/>
</dbReference>
<gene>
    <name evidence="1" type="ORF">HNO51_20300</name>
</gene>
<evidence type="ECO:0000313" key="1">
    <source>
        <dbReference type="EMBL" id="QTP56814.1"/>
    </source>
</evidence>